<accession>A0AAT9F8Z6</accession>
<dbReference type="InterPro" id="IPR054825">
    <property type="entry name" value="P68-like"/>
</dbReference>
<name>A0AAT9F8Z6_9BACT</name>
<dbReference type="KEGG" id="mcm:MCAL160_0991"/>
<sequence>MILRLFWIYNLKSNFDLLWIFGDKKMKKNKKWLLSSVTLGATALPLVASSCGTVKTESKNIVFRTAQGKQWPLSLAIKPLVDYYNTTQKETKGFLPVALEFQEQHKIWGEFNLIKNVKENFETKNLDKIPNIVLGAQSGAYLINQDARLLDVSDSGITKDLFESHIANLHSKLSGQKDEKLYNLPFDNADVDSLVFNLDLMRKIFELIEAGGGTIDKNLEIYKKAQESKDKGSNIPAESIYNALKVKNDAFKNFRVDSETFGSLQSVREFSKKFAEGVEIDASKVNDKTIGGEVLSVDYQEQTFFKELYGKIAENKELFELVTTNNVNEPTKIKYNLLDDQDTLAKFKELWTEYNNSIKRLERNPANSKTKKVFQSIKYMENQYSEWGSWNILFYKSAISYAASVGADQTKQTPWAKNFFVNIIKKQTAEEFSKNAKDEDVWMLPQITKTSKNGRHYFQEGGSSILPIKLDDESKNTATKTFLKWLYTGKNNVSNPGVLEENWKTLARTSGYIIPLKTVITKENEQWIKEEIKRQEAIISNTPAVDEATKTKAISAKNLLSSSLVSLQSILKLSQSNPKVVPMSMVTDDITSKISKAIETELFNSTKHEGNSIKTDDEIVQAISVIKRQ</sequence>
<dbReference type="EMBL" id="AP013353">
    <property type="protein sequence ID" value="BAP01311.1"/>
    <property type="molecule type" value="Genomic_DNA"/>
</dbReference>
<reference evidence="1" key="2">
    <citation type="journal article" date="2014" name="Genome Announc.">
        <title>Complete Genome Sequence of Mycoplasma californicum Strain HAZ160_1 from Bovine Mastitic Milk in Japan.</title>
        <authorList>
            <person name="Hata E."/>
            <person name="Murakami K."/>
        </authorList>
    </citation>
    <scope>NUCLEOTIDE SEQUENCE</scope>
    <source>
        <strain evidence="1">HAZ160_1</strain>
    </source>
</reference>
<dbReference type="AlphaFoldDB" id="A0AAT9F8Z6"/>
<evidence type="ECO:0000313" key="1">
    <source>
        <dbReference type="EMBL" id="BAP01311.1"/>
    </source>
</evidence>
<organism evidence="1">
    <name type="scientific">Mycoplasmopsis californica HAZ160_1</name>
    <dbReference type="NCBI Taxonomy" id="1397850"/>
    <lineage>
        <taxon>Bacteria</taxon>
        <taxon>Bacillati</taxon>
        <taxon>Mycoplasmatota</taxon>
        <taxon>Mycoplasmoidales</taxon>
        <taxon>Metamycoplasmataceae</taxon>
        <taxon>Mycoplasmopsis</taxon>
    </lineage>
</organism>
<proteinExistence type="predicted"/>
<protein>
    <recommendedName>
        <fullName evidence="2">Lipoprotein</fullName>
    </recommendedName>
</protein>
<gene>
    <name evidence="1" type="ORF">MCAL160_0991</name>
</gene>
<reference evidence="1" key="3">
    <citation type="journal article" date="2019" name="Vet. Microbiol.">
        <title>Mutations associated with change of susceptibility to lincosamides and/or macrolides in field and laboratory-derived Mycoplasma californicum strains in Japan, and development of a rapid detection method for these mutations.</title>
        <authorList>
            <person name="Hata E."/>
            <person name="Nagai K."/>
            <person name="Murakami K."/>
        </authorList>
    </citation>
    <scope>NUCLEOTIDE SEQUENCE</scope>
    <source>
        <strain evidence="1">HAZ160_1</strain>
    </source>
</reference>
<evidence type="ECO:0008006" key="2">
    <source>
        <dbReference type="Google" id="ProtNLM"/>
    </source>
</evidence>
<reference evidence="1" key="4">
    <citation type="submission" date="2024-06" db="EMBL/GenBank/DDBJ databases">
        <authorList>
            <consortium name="Mycoplasma californicum genome sequencing consortium"/>
            <person name="Hata E."/>
            <person name="Tanaka K."/>
            <person name="Tamamura Y."/>
        </authorList>
    </citation>
    <scope>NUCLEOTIDE SEQUENCE</scope>
    <source>
        <strain evidence="1">HAZ160_1</strain>
    </source>
</reference>
<dbReference type="NCBIfam" id="NF045826">
    <property type="entry name" value="lipo_P68"/>
    <property type="match status" value="1"/>
</dbReference>
<reference evidence="1" key="1">
    <citation type="journal article" date="2014" name="Appl. Environ. Microbiol.">
        <title>Molecular Epidemiology of Cases of Mycoplasma californicum Infection in Japan.</title>
        <authorList>
            <person name="Hata E."/>
            <person name="Suzuki K."/>
            <person name="Hanyu H."/>
            <person name="Itoh M."/>
            <person name="Higuchi H."/>
            <person name="Kobayashi H."/>
        </authorList>
    </citation>
    <scope>NUCLEOTIDE SEQUENCE</scope>
    <source>
        <strain evidence="1">HAZ160_1</strain>
    </source>
</reference>